<keyword evidence="3" id="KW-1185">Reference proteome</keyword>
<comment type="caution">
    <text evidence="2">The sequence shown here is derived from an EMBL/GenBank/DDBJ whole genome shotgun (WGS) entry which is preliminary data.</text>
</comment>
<feature type="region of interest" description="Disordered" evidence="1">
    <location>
        <begin position="391"/>
        <end position="429"/>
    </location>
</feature>
<name>A0A8H7V5V6_9FUNG</name>
<feature type="non-terminal residue" evidence="2">
    <location>
        <position position="1"/>
    </location>
</feature>
<feature type="region of interest" description="Disordered" evidence="1">
    <location>
        <begin position="46"/>
        <end position="67"/>
    </location>
</feature>
<protein>
    <submittedName>
        <fullName evidence="2">Uncharacterized protein</fullName>
    </submittedName>
</protein>
<feature type="compositionally biased region" description="Basic and acidic residues" evidence="1">
    <location>
        <begin position="46"/>
        <end position="56"/>
    </location>
</feature>
<proteinExistence type="predicted"/>
<evidence type="ECO:0000313" key="3">
    <source>
        <dbReference type="Proteomes" id="UP000603453"/>
    </source>
</evidence>
<accession>A0A8H7V5V6</accession>
<evidence type="ECO:0000313" key="2">
    <source>
        <dbReference type="EMBL" id="KAG2204533.1"/>
    </source>
</evidence>
<dbReference type="OrthoDB" id="2203031at2759"/>
<gene>
    <name evidence="2" type="ORF">INT47_012592</name>
</gene>
<dbReference type="EMBL" id="JAEPRD010000043">
    <property type="protein sequence ID" value="KAG2204533.1"/>
    <property type="molecule type" value="Genomic_DNA"/>
</dbReference>
<dbReference type="AlphaFoldDB" id="A0A8H7V5V6"/>
<organism evidence="2 3">
    <name type="scientific">Mucor saturninus</name>
    <dbReference type="NCBI Taxonomy" id="64648"/>
    <lineage>
        <taxon>Eukaryota</taxon>
        <taxon>Fungi</taxon>
        <taxon>Fungi incertae sedis</taxon>
        <taxon>Mucoromycota</taxon>
        <taxon>Mucoromycotina</taxon>
        <taxon>Mucoromycetes</taxon>
        <taxon>Mucorales</taxon>
        <taxon>Mucorineae</taxon>
        <taxon>Mucoraceae</taxon>
        <taxon>Mucor</taxon>
    </lineage>
</organism>
<evidence type="ECO:0000256" key="1">
    <source>
        <dbReference type="SAM" id="MobiDB-lite"/>
    </source>
</evidence>
<dbReference type="Proteomes" id="UP000603453">
    <property type="component" value="Unassembled WGS sequence"/>
</dbReference>
<reference evidence="2" key="1">
    <citation type="submission" date="2020-12" db="EMBL/GenBank/DDBJ databases">
        <title>Metabolic potential, ecology and presence of endohyphal bacteria is reflected in genomic diversity of Mucoromycotina.</title>
        <authorList>
            <person name="Muszewska A."/>
            <person name="Okrasinska A."/>
            <person name="Steczkiewicz K."/>
            <person name="Drgas O."/>
            <person name="Orlowska M."/>
            <person name="Perlinska-Lenart U."/>
            <person name="Aleksandrzak-Piekarczyk T."/>
            <person name="Szatraj K."/>
            <person name="Zielenkiewicz U."/>
            <person name="Pilsyk S."/>
            <person name="Malc E."/>
            <person name="Mieczkowski P."/>
            <person name="Kruszewska J.S."/>
            <person name="Biernat P."/>
            <person name="Pawlowska J."/>
        </authorList>
    </citation>
    <scope>NUCLEOTIDE SEQUENCE</scope>
    <source>
        <strain evidence="2">WA0000017839</strain>
    </source>
</reference>
<sequence>SSRSNNSKDENNNQDIRAQKALKRTLKEAFIFNNIYQADLMEKMNKKGKAVERPDHSQSQPHPQLRKIKEEDGLFIEGLKESVGAHIKKSAVSLYDSYYQDNNAKPTITLGLNSILDLSYSYPDSQSVLFAPAQWKKLRNLLKIHKVTKPITMNHKVESMLTKAEAMAKTDLQKASDVIYNHLYKYKAKLCQDEAFILYVHAFISEFLVHNQYMFDKNIEKNEQDCIVKFWGPLMEKLIQKTGLRLNWSESSCSVIPNHLRADVGVIYDNQEDNQQIEARRISPSRQKFDFDHTKLLVETKDIIDSLIDSVNKEVCCIQFCGLELYKYSLKHQYNTLYVNNQVDHQSIPPAVVNFKFMRSLCAILLETRNDWIKLQEHTIITKQSHKAAYPARSDQKQQDMPVVKSPSWYPPRPNQKASPLMAIPPNLQ</sequence>